<dbReference type="InterPro" id="IPR051919">
    <property type="entry name" value="W-dependent_AOR"/>
</dbReference>
<dbReference type="InterPro" id="IPR036503">
    <property type="entry name" value="Ald_Fedxn_OxRdtase_N_sf"/>
</dbReference>
<reference evidence="2" key="1">
    <citation type="journal article" date="2014" name="Front. Microbiol.">
        <title>High frequency of phylogenetically diverse reductive dehalogenase-homologous genes in deep subseafloor sedimentary metagenomes.</title>
        <authorList>
            <person name="Kawai M."/>
            <person name="Futagami T."/>
            <person name="Toyoda A."/>
            <person name="Takaki Y."/>
            <person name="Nishi S."/>
            <person name="Hori S."/>
            <person name="Arai W."/>
            <person name="Tsubouchi T."/>
            <person name="Morono Y."/>
            <person name="Uchiyama I."/>
            <person name="Ito T."/>
            <person name="Fujiyama A."/>
            <person name="Inagaki F."/>
            <person name="Takami H."/>
        </authorList>
    </citation>
    <scope>NUCLEOTIDE SEQUENCE</scope>
    <source>
        <strain evidence="2">Expedition CK06-06</strain>
    </source>
</reference>
<dbReference type="EMBL" id="BART01031984">
    <property type="protein sequence ID" value="GAH18260.1"/>
    <property type="molecule type" value="Genomic_DNA"/>
</dbReference>
<protein>
    <recommendedName>
        <fullName evidence="1">Aldehyde ferredoxin oxidoreductase N-terminal domain-containing protein</fullName>
    </recommendedName>
</protein>
<comment type="caution">
    <text evidence="2">The sequence shown here is derived from an EMBL/GenBank/DDBJ whole genome shotgun (WGS) entry which is preliminary data.</text>
</comment>
<feature type="domain" description="Aldehyde ferredoxin oxidoreductase N-terminal" evidence="1">
    <location>
        <begin position="5"/>
        <end position="96"/>
    </location>
</feature>
<gene>
    <name evidence="2" type="ORF">S01H4_55417</name>
</gene>
<dbReference type="Gene3D" id="3.60.9.10">
    <property type="entry name" value="Aldehyde ferredoxin oxidoreductase, N-terminal domain"/>
    <property type="match status" value="1"/>
</dbReference>
<accession>X1ED19</accession>
<proteinExistence type="predicted"/>
<dbReference type="Pfam" id="PF02730">
    <property type="entry name" value="AFOR_N"/>
    <property type="match status" value="1"/>
</dbReference>
<dbReference type="SMART" id="SM00790">
    <property type="entry name" value="AFOR_N"/>
    <property type="match status" value="1"/>
</dbReference>
<dbReference type="GO" id="GO:0051536">
    <property type="term" value="F:iron-sulfur cluster binding"/>
    <property type="evidence" value="ECO:0007669"/>
    <property type="project" value="InterPro"/>
</dbReference>
<evidence type="ECO:0000313" key="2">
    <source>
        <dbReference type="EMBL" id="GAH18260.1"/>
    </source>
</evidence>
<sequence length="98" mass="11047">MMHGYWGRVLRVNLTSKKFTIEEVPLEVWKQFIGGSGFGAKIILEETPPKVNPLSPENKIIFAVFLLQAHSNYFTILILDLSNVSETAAMIIAPWIIC</sequence>
<dbReference type="PANTHER" id="PTHR30038">
    <property type="entry name" value="ALDEHYDE FERREDOXIN OXIDOREDUCTASE"/>
    <property type="match status" value="1"/>
</dbReference>
<dbReference type="InterPro" id="IPR013983">
    <property type="entry name" value="Ald_Fedxn_OxRdtase_N"/>
</dbReference>
<organism evidence="2">
    <name type="scientific">marine sediment metagenome</name>
    <dbReference type="NCBI Taxonomy" id="412755"/>
    <lineage>
        <taxon>unclassified sequences</taxon>
        <taxon>metagenomes</taxon>
        <taxon>ecological metagenomes</taxon>
    </lineage>
</organism>
<dbReference type="PANTHER" id="PTHR30038:SF0">
    <property type="entry name" value="TUNGSTEN-CONTAINING ALDEHYDE FERREDOXIN OXIDOREDUCTASE"/>
    <property type="match status" value="1"/>
</dbReference>
<dbReference type="AlphaFoldDB" id="X1ED19"/>
<dbReference type="GO" id="GO:0016625">
    <property type="term" value="F:oxidoreductase activity, acting on the aldehyde or oxo group of donors, iron-sulfur protein as acceptor"/>
    <property type="evidence" value="ECO:0007669"/>
    <property type="project" value="InterPro"/>
</dbReference>
<name>X1ED19_9ZZZZ</name>
<evidence type="ECO:0000259" key="1">
    <source>
        <dbReference type="SMART" id="SM00790"/>
    </source>
</evidence>
<dbReference type="SUPFAM" id="SSF56228">
    <property type="entry name" value="Aldehyde ferredoxin oxidoreductase, N-terminal domain"/>
    <property type="match status" value="1"/>
</dbReference>